<dbReference type="InterPro" id="IPR050706">
    <property type="entry name" value="Cyclic-di-GMP_PDE-like"/>
</dbReference>
<dbReference type="PANTHER" id="PTHR33121">
    <property type="entry name" value="CYCLIC DI-GMP PHOSPHODIESTERASE PDEF"/>
    <property type="match status" value="1"/>
</dbReference>
<dbReference type="GO" id="GO:0071111">
    <property type="term" value="F:cyclic-guanylate-specific phosphodiesterase activity"/>
    <property type="evidence" value="ECO:0007669"/>
    <property type="project" value="InterPro"/>
</dbReference>
<dbReference type="Gene3D" id="3.20.20.450">
    <property type="entry name" value="EAL domain"/>
    <property type="match status" value="1"/>
</dbReference>
<dbReference type="NCBIfam" id="TIGR00254">
    <property type="entry name" value="GGDEF"/>
    <property type="match status" value="1"/>
</dbReference>
<dbReference type="InterPro" id="IPR001633">
    <property type="entry name" value="EAL_dom"/>
</dbReference>
<dbReference type="PROSITE" id="PS50883">
    <property type="entry name" value="EAL"/>
    <property type="match status" value="1"/>
</dbReference>
<dbReference type="Pfam" id="PF00990">
    <property type="entry name" value="GGDEF"/>
    <property type="match status" value="1"/>
</dbReference>
<dbReference type="CDD" id="cd01948">
    <property type="entry name" value="EAL"/>
    <property type="match status" value="1"/>
</dbReference>
<feature type="domain" description="EAL" evidence="1">
    <location>
        <begin position="343"/>
        <end position="609"/>
    </location>
</feature>
<organism evidence="3 4">
    <name type="scientific">Sphingorhabdus lutea</name>
    <dbReference type="NCBI Taxonomy" id="1913578"/>
    <lineage>
        <taxon>Bacteria</taxon>
        <taxon>Pseudomonadati</taxon>
        <taxon>Pseudomonadota</taxon>
        <taxon>Alphaproteobacteria</taxon>
        <taxon>Sphingomonadales</taxon>
        <taxon>Sphingomonadaceae</taxon>
        <taxon>Sphingorhabdus</taxon>
    </lineage>
</organism>
<dbReference type="InterPro" id="IPR029787">
    <property type="entry name" value="Nucleotide_cyclase"/>
</dbReference>
<dbReference type="EMBL" id="CP018154">
    <property type="protein sequence ID" value="APG63021.1"/>
    <property type="molecule type" value="Genomic_DNA"/>
</dbReference>
<dbReference type="KEGG" id="sphl:LPB140_09730"/>
<evidence type="ECO:0000259" key="2">
    <source>
        <dbReference type="PROSITE" id="PS50887"/>
    </source>
</evidence>
<reference evidence="3 4" key="1">
    <citation type="submission" date="2016-11" db="EMBL/GenBank/DDBJ databases">
        <title>Sphingorhabdus sp. LPB0140, isolated from marine environment.</title>
        <authorList>
            <person name="Kim E."/>
            <person name="Yi H."/>
        </authorList>
    </citation>
    <scope>NUCLEOTIDE SEQUENCE [LARGE SCALE GENOMIC DNA]</scope>
    <source>
        <strain evidence="3 4">LPB0140</strain>
    </source>
</reference>
<dbReference type="SUPFAM" id="SSF141868">
    <property type="entry name" value="EAL domain-like"/>
    <property type="match status" value="1"/>
</dbReference>
<dbReference type="SUPFAM" id="SSF55073">
    <property type="entry name" value="Nucleotide cyclase"/>
    <property type="match status" value="1"/>
</dbReference>
<dbReference type="CDD" id="cd01949">
    <property type="entry name" value="GGDEF"/>
    <property type="match status" value="1"/>
</dbReference>
<dbReference type="InterPro" id="IPR043128">
    <property type="entry name" value="Rev_trsase/Diguanyl_cyclase"/>
</dbReference>
<dbReference type="SMART" id="SM00052">
    <property type="entry name" value="EAL"/>
    <property type="match status" value="1"/>
</dbReference>
<protein>
    <recommendedName>
        <fullName evidence="5">Bifunctional diguanylate cyclase/phosphodiesterase</fullName>
    </recommendedName>
</protein>
<dbReference type="AlphaFoldDB" id="A0A1L3JD00"/>
<dbReference type="OrthoDB" id="9814202at2"/>
<dbReference type="Gene3D" id="3.30.70.270">
    <property type="match status" value="1"/>
</dbReference>
<dbReference type="Proteomes" id="UP000242561">
    <property type="component" value="Chromosome"/>
</dbReference>
<evidence type="ECO:0000313" key="3">
    <source>
        <dbReference type="EMBL" id="APG63021.1"/>
    </source>
</evidence>
<dbReference type="STRING" id="1913578.LPB140_09730"/>
<feature type="domain" description="GGDEF" evidence="2">
    <location>
        <begin position="204"/>
        <end position="334"/>
    </location>
</feature>
<name>A0A1L3JD00_9SPHN</name>
<proteinExistence type="predicted"/>
<dbReference type="SMART" id="SM00267">
    <property type="entry name" value="GGDEF"/>
    <property type="match status" value="1"/>
</dbReference>
<dbReference type="InterPro" id="IPR000160">
    <property type="entry name" value="GGDEF_dom"/>
</dbReference>
<dbReference type="PANTHER" id="PTHR33121:SF70">
    <property type="entry name" value="SIGNALING PROTEIN YKOW"/>
    <property type="match status" value="1"/>
</dbReference>
<evidence type="ECO:0000313" key="4">
    <source>
        <dbReference type="Proteomes" id="UP000242561"/>
    </source>
</evidence>
<evidence type="ECO:0000259" key="1">
    <source>
        <dbReference type="PROSITE" id="PS50883"/>
    </source>
</evidence>
<dbReference type="InterPro" id="IPR035919">
    <property type="entry name" value="EAL_sf"/>
</dbReference>
<keyword evidence="4" id="KW-1185">Reference proteome</keyword>
<sequence length="614" mass="68878">MQNNRVEKQVATATKYQKSGGLERLSALDSRSENIIGAIKQNDDQGESPHPHIAKTPSWLCSLPLAGAIFTWRDNKFTLLYNNEKFQHIVGKKLNAEAFDLSIISDMLREMAATGRERDFVCWRGNNRLLSRQLDIHLSIYDTANSSYLITINDRTQEQLHRETLRREMTCDSLTGFPNRIGFEEIVEQRVKEAQKNSDDKNPGRYAFILIDLARFSRVNESMGSMAGDELIITVARRLKSQMRGNEILARLGGNEFAAFIEIGVQQERTHHIGERIKAAFNDPCQISGMEIQMECAVAAAVGRYNEDPTDILRNAQIALKRAKSQKKFVLYHHESLNAVKQRFSIETDLRRAIEKEELELHYQPIMDLKSGRVNGFEALARWIHPEQGFISPVDFIPVAEESGLIVPLGRWAMYQAAMTIADWDSQIAFHNMGSAPKIGHADYKISVNLSAIQILRDDVVGAVRDSIFSAGVDGHRLMLELTESAFIDDPDGTLKLLNRLKSENISLAMDDFGTGYSNLAVLQKLPIDVLKIDRSFVTDMGQDKEKNAIVSTILSLAKALDMQTTAEGIETSNIGCALKLLGCTFGQGYHYAKPLKSDEAFQFLSNSFVSDII</sequence>
<evidence type="ECO:0008006" key="5">
    <source>
        <dbReference type="Google" id="ProtNLM"/>
    </source>
</evidence>
<dbReference type="RefSeq" id="WP_072559673.1">
    <property type="nucleotide sequence ID" value="NZ_CP018154.1"/>
</dbReference>
<accession>A0A1L3JD00</accession>
<gene>
    <name evidence="3" type="ORF">LPB140_09730</name>
</gene>
<dbReference type="Pfam" id="PF00563">
    <property type="entry name" value="EAL"/>
    <property type="match status" value="1"/>
</dbReference>
<dbReference type="PROSITE" id="PS50887">
    <property type="entry name" value="GGDEF"/>
    <property type="match status" value="1"/>
</dbReference>